<keyword evidence="3" id="KW-1185">Reference proteome</keyword>
<name>A0A7K3LVW3_9ACTN</name>
<evidence type="ECO:0000259" key="1">
    <source>
        <dbReference type="Pfam" id="PF12697"/>
    </source>
</evidence>
<dbReference type="Pfam" id="PF12697">
    <property type="entry name" value="Abhydrolase_6"/>
    <property type="match status" value="1"/>
</dbReference>
<organism evidence="2 3">
    <name type="scientific">Gordonia desulfuricans</name>
    <dbReference type="NCBI Taxonomy" id="89051"/>
    <lineage>
        <taxon>Bacteria</taxon>
        <taxon>Bacillati</taxon>
        <taxon>Actinomycetota</taxon>
        <taxon>Actinomycetes</taxon>
        <taxon>Mycobacteriales</taxon>
        <taxon>Gordoniaceae</taxon>
        <taxon>Gordonia</taxon>
    </lineage>
</organism>
<dbReference type="RefSeq" id="WP_059034889.1">
    <property type="nucleotide sequence ID" value="NZ_JAADZU010000107.1"/>
</dbReference>
<comment type="caution">
    <text evidence="2">The sequence shown here is derived from an EMBL/GenBank/DDBJ whole genome shotgun (WGS) entry which is preliminary data.</text>
</comment>
<dbReference type="GO" id="GO:0016787">
    <property type="term" value="F:hydrolase activity"/>
    <property type="evidence" value="ECO:0007669"/>
    <property type="project" value="UniProtKB-KW"/>
</dbReference>
<dbReference type="AlphaFoldDB" id="A0A7K3LVW3"/>
<proteinExistence type="predicted"/>
<dbReference type="InterPro" id="IPR000073">
    <property type="entry name" value="AB_hydrolase_1"/>
</dbReference>
<evidence type="ECO:0000313" key="2">
    <source>
        <dbReference type="EMBL" id="NDK92236.1"/>
    </source>
</evidence>
<dbReference type="EMBL" id="JAADZU010000107">
    <property type="protein sequence ID" value="NDK92236.1"/>
    <property type="molecule type" value="Genomic_DNA"/>
</dbReference>
<feature type="domain" description="AB hydrolase-1" evidence="1">
    <location>
        <begin position="7"/>
        <end position="222"/>
    </location>
</feature>
<dbReference type="Gene3D" id="3.40.50.1820">
    <property type="entry name" value="alpha/beta hydrolase"/>
    <property type="match status" value="1"/>
</dbReference>
<evidence type="ECO:0000313" key="3">
    <source>
        <dbReference type="Proteomes" id="UP000466307"/>
    </source>
</evidence>
<dbReference type="InterPro" id="IPR052897">
    <property type="entry name" value="Sec-Metab_Biosynth_Hydrolase"/>
</dbReference>
<dbReference type="PANTHER" id="PTHR37017">
    <property type="entry name" value="AB HYDROLASE-1 DOMAIN-CONTAINING PROTEIN-RELATED"/>
    <property type="match status" value="1"/>
</dbReference>
<dbReference type="SUPFAM" id="SSF53474">
    <property type="entry name" value="alpha/beta-Hydrolases"/>
    <property type="match status" value="1"/>
</dbReference>
<dbReference type="PANTHER" id="PTHR37017:SF11">
    <property type="entry name" value="ESTERASE_LIPASE_THIOESTERASE DOMAIN-CONTAINING PROTEIN"/>
    <property type="match status" value="1"/>
</dbReference>
<dbReference type="Proteomes" id="UP000466307">
    <property type="component" value="Unassembled WGS sequence"/>
</dbReference>
<dbReference type="InterPro" id="IPR029058">
    <property type="entry name" value="AB_hydrolase_fold"/>
</dbReference>
<accession>A0A7K3LVW3</accession>
<sequence>MSSNPTIVLVHGAFADSSSWSDVIPQLWSRGFDVVAAPNLLRDVNGDAEYVSSIVRAVDGPVVLVGHSYGGVVITRAAQQLPNVKGLVYIAAYQPDTGENAFGLSGATALGAETSTVLTHAGEPELRVNADSFGDVIAGDVASERVRLSATIQRPVTQKALTADLEGEPAWRTLPSWALIATQDNAIPLKEQEFMAARAGSHIVRVDASHAVATSRPEAVADIIAEAARAVS</sequence>
<reference evidence="2 3" key="1">
    <citation type="submission" date="2020-01" db="EMBL/GenBank/DDBJ databases">
        <title>Investigation of new actinobacteria for the biodesulphurisation of diesel fuel.</title>
        <authorList>
            <person name="Athi Narayanan S.M."/>
        </authorList>
    </citation>
    <scope>NUCLEOTIDE SEQUENCE [LARGE SCALE GENOMIC DNA]</scope>
    <source>
        <strain evidence="2 3">213E</strain>
    </source>
</reference>
<protein>
    <submittedName>
        <fullName evidence="2">Alpha/beta hydrolase</fullName>
    </submittedName>
</protein>
<gene>
    <name evidence="2" type="ORF">GYA93_22135</name>
</gene>
<keyword evidence="2" id="KW-0378">Hydrolase</keyword>